<protein>
    <submittedName>
        <fullName evidence="2">Uncharacterized protein</fullName>
    </submittedName>
</protein>
<dbReference type="EMBL" id="LS974624">
    <property type="protein sequence ID" value="CAG7896590.1"/>
    <property type="molecule type" value="Genomic_DNA"/>
</dbReference>
<evidence type="ECO:0000256" key="1">
    <source>
        <dbReference type="SAM" id="Phobius"/>
    </source>
</evidence>
<dbReference type="EMBL" id="LR031575">
    <property type="protein sequence ID" value="VDD02807.1"/>
    <property type="molecule type" value="Genomic_DNA"/>
</dbReference>
<sequence length="96" mass="11205">MPAFDVSDSDSKPISRPGFEILSLLSGKCYQRFFNYSLVYLFLYCCIRHWLFHVKLCSYHTQFAWKITLSQTLHPLFVDIDVAQPLHSLFVDIDVA</sequence>
<name>A0A3P6B9K4_BRACM</name>
<dbReference type="Gramene" id="A08p02560.2_BraZ1">
    <property type="protein sequence ID" value="A08p02560.2_BraZ1.CDS"/>
    <property type="gene ID" value="A08g02560.2_BraZ1"/>
</dbReference>
<proteinExistence type="predicted"/>
<keyword evidence="1" id="KW-0472">Membrane</keyword>
<dbReference type="AlphaFoldDB" id="A0A3P6B9K4"/>
<keyword evidence="1" id="KW-0812">Transmembrane</keyword>
<keyword evidence="1" id="KW-1133">Transmembrane helix</keyword>
<evidence type="ECO:0000313" key="2">
    <source>
        <dbReference type="EMBL" id="CAG7896590.1"/>
    </source>
</evidence>
<dbReference type="Proteomes" id="UP000694005">
    <property type="component" value="Chromosome A08"/>
</dbReference>
<accession>A0A3P6B9K4</accession>
<feature type="transmembrane region" description="Helical" evidence="1">
    <location>
        <begin position="33"/>
        <end position="51"/>
    </location>
</feature>
<reference evidence="3" key="1">
    <citation type="submission" date="2018-11" db="EMBL/GenBank/DDBJ databases">
        <authorList>
            <consortium name="Genoscope - CEA"/>
            <person name="William W."/>
        </authorList>
    </citation>
    <scope>NUCLEOTIDE SEQUENCE</scope>
</reference>
<organism evidence="3">
    <name type="scientific">Brassica campestris</name>
    <name type="common">Field mustard</name>
    <dbReference type="NCBI Taxonomy" id="3711"/>
    <lineage>
        <taxon>Eukaryota</taxon>
        <taxon>Viridiplantae</taxon>
        <taxon>Streptophyta</taxon>
        <taxon>Embryophyta</taxon>
        <taxon>Tracheophyta</taxon>
        <taxon>Spermatophyta</taxon>
        <taxon>Magnoliopsida</taxon>
        <taxon>eudicotyledons</taxon>
        <taxon>Gunneridae</taxon>
        <taxon>Pentapetalae</taxon>
        <taxon>rosids</taxon>
        <taxon>malvids</taxon>
        <taxon>Brassicales</taxon>
        <taxon>Brassicaceae</taxon>
        <taxon>Brassiceae</taxon>
        <taxon>Brassica</taxon>
    </lineage>
</organism>
<evidence type="ECO:0000313" key="3">
    <source>
        <dbReference type="EMBL" id="VDD02807.1"/>
    </source>
</evidence>
<gene>
    <name evidence="3" type="ORF">BRAA08T32284Z</name>
    <name evidence="2" type="ORF">BRAPAZ1V2_A08P02560.2</name>
</gene>